<dbReference type="Gene3D" id="2.30.30.110">
    <property type="match status" value="1"/>
</dbReference>
<organism evidence="2">
    <name type="scientific">Myoviridae sp. ctR2338</name>
    <dbReference type="NCBI Taxonomy" id="2827608"/>
    <lineage>
        <taxon>Viruses</taxon>
        <taxon>Duplodnaviria</taxon>
        <taxon>Heunggongvirae</taxon>
        <taxon>Uroviricota</taxon>
        <taxon>Caudoviricetes</taxon>
    </lineage>
</organism>
<protein>
    <submittedName>
        <fullName evidence="2">PemK-like protein</fullName>
    </submittedName>
</protein>
<dbReference type="InterPro" id="IPR011067">
    <property type="entry name" value="Plasmid_toxin/cell-grow_inhib"/>
</dbReference>
<sequence length="270" mass="31278">MSQNFTKEEIIQHKKRSIRKVNSLLESYISDGSTDLLKKTNLISYWLEDFVKYISFEDKFDSTKLMRYNRGNVLRVNFGFNVGKELGGLHLALVLDNDNKRNADVITVIPLSSTDGRAVHERSVDLGTELYKKINQLQKKQIAAAQEELDKLKEMQNFVNTTIKLINSPEVNNIDDLELKKKLENAIQYKENISQTFAKFQNELFYLKRNELEIEKMKLGSMAIVNQITTISKQRIYIPKKSTDFLYGISLSESAMNKINDKVKSLYLFE</sequence>
<reference evidence="2" key="1">
    <citation type="journal article" date="2021" name="Proc. Natl. Acad. Sci. U.S.A.">
        <title>A Catalog of Tens of Thousands of Viruses from Human Metagenomes Reveals Hidden Associations with Chronic Diseases.</title>
        <authorList>
            <person name="Tisza M.J."/>
            <person name="Buck C.B."/>
        </authorList>
    </citation>
    <scope>NUCLEOTIDE SEQUENCE</scope>
    <source>
        <strain evidence="2">CtR2338</strain>
    </source>
</reference>
<evidence type="ECO:0000256" key="1">
    <source>
        <dbReference type="SAM" id="Coils"/>
    </source>
</evidence>
<keyword evidence="1" id="KW-0175">Coiled coil</keyword>
<dbReference type="SUPFAM" id="SSF50118">
    <property type="entry name" value="Cell growth inhibitor/plasmid maintenance toxic component"/>
    <property type="match status" value="1"/>
</dbReference>
<name>A0A8S5LN87_9CAUD</name>
<dbReference type="EMBL" id="BK015883">
    <property type="protein sequence ID" value="DAD71525.1"/>
    <property type="molecule type" value="Genomic_DNA"/>
</dbReference>
<feature type="coiled-coil region" evidence="1">
    <location>
        <begin position="135"/>
        <end position="162"/>
    </location>
</feature>
<accession>A0A8S5LN87</accession>
<dbReference type="Pfam" id="PF02452">
    <property type="entry name" value="PemK_toxin"/>
    <property type="match status" value="1"/>
</dbReference>
<dbReference type="GO" id="GO:0003677">
    <property type="term" value="F:DNA binding"/>
    <property type="evidence" value="ECO:0007669"/>
    <property type="project" value="InterPro"/>
</dbReference>
<evidence type="ECO:0000313" key="2">
    <source>
        <dbReference type="EMBL" id="DAD71525.1"/>
    </source>
</evidence>
<proteinExistence type="predicted"/>
<dbReference type="InterPro" id="IPR003477">
    <property type="entry name" value="PemK-like"/>
</dbReference>